<evidence type="ECO:0000313" key="7">
    <source>
        <dbReference type="Proteomes" id="UP001564760"/>
    </source>
</evidence>
<dbReference type="PANTHER" id="PTHR30520:SF8">
    <property type="entry name" value="NITRITE TRANSPORTER NIRC"/>
    <property type="match status" value="1"/>
</dbReference>
<dbReference type="Proteomes" id="UP001564760">
    <property type="component" value="Unassembled WGS sequence"/>
</dbReference>
<name>A0ABV4C4L3_9MYCO</name>
<feature type="transmembrane region" description="Helical" evidence="5">
    <location>
        <begin position="174"/>
        <end position="196"/>
    </location>
</feature>
<proteinExistence type="predicted"/>
<evidence type="ECO:0000313" key="6">
    <source>
        <dbReference type="EMBL" id="MEY8016361.1"/>
    </source>
</evidence>
<feature type="transmembrane region" description="Helical" evidence="5">
    <location>
        <begin position="208"/>
        <end position="236"/>
    </location>
</feature>
<comment type="caution">
    <text evidence="6">The sequence shown here is derived from an EMBL/GenBank/DDBJ whole genome shotgun (WGS) entry which is preliminary data.</text>
</comment>
<feature type="transmembrane region" description="Helical" evidence="5">
    <location>
        <begin position="256"/>
        <end position="283"/>
    </location>
</feature>
<keyword evidence="7" id="KW-1185">Reference proteome</keyword>
<feature type="transmembrane region" description="Helical" evidence="5">
    <location>
        <begin position="50"/>
        <end position="71"/>
    </location>
</feature>
<reference evidence="6 7" key="1">
    <citation type="submission" date="2024-08" db="EMBL/GenBank/DDBJ databases">
        <title>Mycobacterium servetensis sp. nov., a novel rapid-growing mycobacterial species recovered from a human patient in Zaragoza, Spain.</title>
        <authorList>
            <person name="Tristancho-Baro A.I."/>
            <person name="Buenestado-Serrano S."/>
            <person name="Garcia De Viedma D."/>
            <person name="Milagro-Beamonte A."/>
            <person name="Burillo N."/>
            <person name="Sanz S."/>
            <person name="Lopez-Calleja A.I."/>
            <person name="Penas-Utrilla D."/>
            <person name="Guardingo M."/>
            <person name="Garcia M.J."/>
            <person name="Vinuelas-Bayon J."/>
        </authorList>
    </citation>
    <scope>NUCLEOTIDE SEQUENCE [LARGE SCALE GENOMIC DNA]</scope>
    <source>
        <strain evidence="7">HUMS_12744610</strain>
    </source>
</reference>
<dbReference type="Pfam" id="PF01226">
    <property type="entry name" value="Form_Nir_trans"/>
    <property type="match status" value="1"/>
</dbReference>
<dbReference type="EMBL" id="JBGEDP010000001">
    <property type="protein sequence ID" value="MEY8016361.1"/>
    <property type="molecule type" value="Genomic_DNA"/>
</dbReference>
<accession>A0ABV4C4L3</accession>
<evidence type="ECO:0000256" key="1">
    <source>
        <dbReference type="ARBA" id="ARBA00004141"/>
    </source>
</evidence>
<evidence type="ECO:0000256" key="4">
    <source>
        <dbReference type="ARBA" id="ARBA00023136"/>
    </source>
</evidence>
<keyword evidence="3 5" id="KW-1133">Transmembrane helix</keyword>
<organism evidence="6 7">
    <name type="scientific">Mycobacterium servetii</name>
    <dbReference type="NCBI Taxonomy" id="3237418"/>
    <lineage>
        <taxon>Bacteria</taxon>
        <taxon>Bacillati</taxon>
        <taxon>Actinomycetota</taxon>
        <taxon>Actinomycetes</taxon>
        <taxon>Mycobacteriales</taxon>
        <taxon>Mycobacteriaceae</taxon>
        <taxon>Mycobacterium</taxon>
    </lineage>
</organism>
<evidence type="ECO:0000256" key="2">
    <source>
        <dbReference type="ARBA" id="ARBA00022692"/>
    </source>
</evidence>
<sequence>MAQLISTSPPMTAPPAHRADGDPFEPLGVGAMVDRVAAMAVEKATHPWAFLIRSLVGGAMVTFGVLLALVVSTGVKTPGVSSLLMGLAFGMSFVLILVSGMSLITADMAAGFLAVLKGRMSVGGYGFLVVVGLVGNIAGALVFVTVCGAAGGPYLGAFAERAAVVGAQKAGQPLWTALLLAVMCTWFLQTAMCMYFKARSDVARMAFAFYGPFAFVVGGTQHVVANAGFVGLPLMLNLFHPAAPRGGIGWGLGEGGLLTNICITTVGNLIGGTLFVALPFWVIARLQRPASWPAGDGTVMAGRRNGAPLKHSVPPVGD</sequence>
<evidence type="ECO:0000256" key="5">
    <source>
        <dbReference type="SAM" id="Phobius"/>
    </source>
</evidence>
<evidence type="ECO:0000256" key="3">
    <source>
        <dbReference type="ARBA" id="ARBA00022989"/>
    </source>
</evidence>
<gene>
    <name evidence="6" type="ORF">AB8998_15835</name>
</gene>
<feature type="transmembrane region" description="Helical" evidence="5">
    <location>
        <begin position="128"/>
        <end position="154"/>
    </location>
</feature>
<keyword evidence="2 5" id="KW-0812">Transmembrane</keyword>
<feature type="transmembrane region" description="Helical" evidence="5">
    <location>
        <begin position="83"/>
        <end position="116"/>
    </location>
</feature>
<keyword evidence="4 5" id="KW-0472">Membrane</keyword>
<dbReference type="InterPro" id="IPR023271">
    <property type="entry name" value="Aquaporin-like"/>
</dbReference>
<dbReference type="Gene3D" id="1.20.1080.10">
    <property type="entry name" value="Glycerol uptake facilitator protein"/>
    <property type="match status" value="1"/>
</dbReference>
<dbReference type="PANTHER" id="PTHR30520">
    <property type="entry name" value="FORMATE TRANSPORTER-RELATED"/>
    <property type="match status" value="1"/>
</dbReference>
<comment type="subcellular location">
    <subcellularLocation>
        <location evidence="1">Membrane</location>
        <topology evidence="1">Multi-pass membrane protein</topology>
    </subcellularLocation>
</comment>
<dbReference type="InterPro" id="IPR000292">
    <property type="entry name" value="For/NO2_transpt"/>
</dbReference>
<protein>
    <submittedName>
        <fullName evidence="6">Formate/nitrite transporter family protein</fullName>
    </submittedName>
</protein>